<feature type="transmembrane region" description="Helical" evidence="7">
    <location>
        <begin position="437"/>
        <end position="459"/>
    </location>
</feature>
<feature type="transmembrane region" description="Helical" evidence="7">
    <location>
        <begin position="106"/>
        <end position="126"/>
    </location>
</feature>
<dbReference type="EMBL" id="JAUMKJ010000010">
    <property type="protein sequence ID" value="MDO3677326.1"/>
    <property type="molecule type" value="Genomic_DNA"/>
</dbReference>
<protein>
    <submittedName>
        <fullName evidence="9">MFS transporter</fullName>
    </submittedName>
</protein>
<sequence>MNRNKFKGLALLLLSLSQLILAIDYTIVFVALPSLAEELGFTANDLQWVVSAYSLAFGGFLVIGGRMSDFIGRRRMFIVAMGLFGLGSLLGGIADSQLLLIVARGLQGLGGALLSPATLSLIMSNFEEGHERNRALGVWAAMGGVGLSLGLLLGGVLTTYIGWEATFFVNVPIALAVMILAPIALMESKMQSDTRHYDVAGAISVTAGMILIVYYLIKSPAEGWLNANTIIPAAAGAALLLLFVVIENRTKEPLIPFRLFRVRTLTGATLSAALFSASFGSLYYFLTLYTQEVLHFSAVQSGLSFLPLTLSAFIGAKLVDKMVSKAGVAKTIAAGMGLGAIGFLLLTRLSENGSAWGIIPGTVIVGLGQALVFTTMYIAASTGIEMKEQGIASAIVSTGQQIGGSVGLAVIMAVISLSLGTGATLETMKLADLNQAIHTALLSDAMIALLGIFIALIALRRRSAHH</sequence>
<dbReference type="Pfam" id="PF07690">
    <property type="entry name" value="MFS_1"/>
    <property type="match status" value="1"/>
</dbReference>
<feature type="transmembrane region" description="Helical" evidence="7">
    <location>
        <begin position="331"/>
        <end position="349"/>
    </location>
</feature>
<evidence type="ECO:0000256" key="7">
    <source>
        <dbReference type="SAM" id="Phobius"/>
    </source>
</evidence>
<keyword evidence="10" id="KW-1185">Reference proteome</keyword>
<proteinExistence type="predicted"/>
<dbReference type="Proteomes" id="UP001168883">
    <property type="component" value="Unassembled WGS sequence"/>
</dbReference>
<reference evidence="9" key="1">
    <citation type="submission" date="2023-07" db="EMBL/GenBank/DDBJ databases">
        <authorList>
            <person name="Aktuganov G."/>
            <person name="Boyko T."/>
            <person name="Delegan Y."/>
            <person name="Galimzianova N."/>
            <person name="Gilvanova E."/>
            <person name="Korobov V."/>
            <person name="Kuzmina L."/>
            <person name="Melentiev A."/>
            <person name="Milman P."/>
            <person name="Ryabova A."/>
            <person name="Stupak E."/>
            <person name="Yasakov T."/>
            <person name="Zharikova N."/>
            <person name="Zhurenko E."/>
        </authorList>
    </citation>
    <scope>NUCLEOTIDE SEQUENCE</scope>
    <source>
        <strain evidence="9">IB-739</strain>
    </source>
</reference>
<feature type="transmembrane region" description="Helical" evidence="7">
    <location>
        <begin position="355"/>
        <end position="379"/>
    </location>
</feature>
<dbReference type="InterPro" id="IPR005829">
    <property type="entry name" value="Sugar_transporter_CS"/>
</dbReference>
<feature type="transmembrane region" description="Helical" evidence="7">
    <location>
        <begin position="298"/>
        <end position="319"/>
    </location>
</feature>
<keyword evidence="4 7" id="KW-0812">Transmembrane</keyword>
<feature type="domain" description="Major facilitator superfamily (MFS) profile" evidence="8">
    <location>
        <begin position="10"/>
        <end position="463"/>
    </location>
</feature>
<evidence type="ECO:0000313" key="10">
    <source>
        <dbReference type="Proteomes" id="UP001168883"/>
    </source>
</evidence>
<dbReference type="RefSeq" id="WP_302878084.1">
    <property type="nucleotide sequence ID" value="NZ_JARLKN010000016.1"/>
</dbReference>
<feature type="transmembrane region" description="Helical" evidence="7">
    <location>
        <begin position="46"/>
        <end position="64"/>
    </location>
</feature>
<dbReference type="Gene3D" id="1.20.1250.20">
    <property type="entry name" value="MFS general substrate transporter like domains"/>
    <property type="match status" value="1"/>
</dbReference>
<keyword evidence="3" id="KW-1003">Cell membrane</keyword>
<dbReference type="SUPFAM" id="SSF103473">
    <property type="entry name" value="MFS general substrate transporter"/>
    <property type="match status" value="1"/>
</dbReference>
<evidence type="ECO:0000256" key="4">
    <source>
        <dbReference type="ARBA" id="ARBA00022692"/>
    </source>
</evidence>
<feature type="transmembrane region" description="Helical" evidence="7">
    <location>
        <begin position="267"/>
        <end position="286"/>
    </location>
</feature>
<evidence type="ECO:0000313" key="9">
    <source>
        <dbReference type="EMBL" id="MDO3677326.1"/>
    </source>
</evidence>
<comment type="caution">
    <text evidence="9">The sequence shown here is derived from an EMBL/GenBank/DDBJ whole genome shotgun (WGS) entry which is preliminary data.</text>
</comment>
<dbReference type="InterPro" id="IPR020846">
    <property type="entry name" value="MFS_dom"/>
</dbReference>
<keyword evidence="5 7" id="KW-1133">Transmembrane helix</keyword>
<feature type="transmembrane region" description="Helical" evidence="7">
    <location>
        <begin position="167"/>
        <end position="185"/>
    </location>
</feature>
<feature type="transmembrane region" description="Helical" evidence="7">
    <location>
        <begin position="76"/>
        <end position="94"/>
    </location>
</feature>
<dbReference type="PANTHER" id="PTHR42718">
    <property type="entry name" value="MAJOR FACILITATOR SUPERFAMILY MULTIDRUG TRANSPORTER MFSC"/>
    <property type="match status" value="1"/>
</dbReference>
<name>A0ABT8V7A5_9BACL</name>
<dbReference type="CDD" id="cd17321">
    <property type="entry name" value="MFS_MMR_MDR_like"/>
    <property type="match status" value="1"/>
</dbReference>
<gene>
    <name evidence="9" type="ORF">Q3C12_09980</name>
</gene>
<keyword evidence="2" id="KW-0813">Transport</keyword>
<evidence type="ECO:0000256" key="5">
    <source>
        <dbReference type="ARBA" id="ARBA00022989"/>
    </source>
</evidence>
<accession>A0ABT8V7A5</accession>
<feature type="transmembrane region" description="Helical" evidence="7">
    <location>
        <begin position="138"/>
        <end position="161"/>
    </location>
</feature>
<feature type="transmembrane region" description="Helical" evidence="7">
    <location>
        <begin position="229"/>
        <end position="246"/>
    </location>
</feature>
<dbReference type="Gene3D" id="1.20.1720.10">
    <property type="entry name" value="Multidrug resistance protein D"/>
    <property type="match status" value="1"/>
</dbReference>
<evidence type="ECO:0000256" key="1">
    <source>
        <dbReference type="ARBA" id="ARBA00004651"/>
    </source>
</evidence>
<keyword evidence="6 7" id="KW-0472">Membrane</keyword>
<feature type="transmembrane region" description="Helical" evidence="7">
    <location>
        <begin position="197"/>
        <end position="217"/>
    </location>
</feature>
<organism evidence="9 10">
    <name type="scientific">Paenibacillus ehimensis</name>
    <dbReference type="NCBI Taxonomy" id="79264"/>
    <lineage>
        <taxon>Bacteria</taxon>
        <taxon>Bacillati</taxon>
        <taxon>Bacillota</taxon>
        <taxon>Bacilli</taxon>
        <taxon>Bacillales</taxon>
        <taxon>Paenibacillaceae</taxon>
        <taxon>Paenibacillus</taxon>
    </lineage>
</organism>
<dbReference type="PROSITE" id="PS50850">
    <property type="entry name" value="MFS"/>
    <property type="match status" value="1"/>
</dbReference>
<evidence type="ECO:0000259" key="8">
    <source>
        <dbReference type="PROSITE" id="PS50850"/>
    </source>
</evidence>
<evidence type="ECO:0000256" key="3">
    <source>
        <dbReference type="ARBA" id="ARBA00022475"/>
    </source>
</evidence>
<evidence type="ECO:0000256" key="6">
    <source>
        <dbReference type="ARBA" id="ARBA00023136"/>
    </source>
</evidence>
<evidence type="ECO:0000256" key="2">
    <source>
        <dbReference type="ARBA" id="ARBA00022448"/>
    </source>
</evidence>
<dbReference type="InterPro" id="IPR036259">
    <property type="entry name" value="MFS_trans_sf"/>
</dbReference>
<dbReference type="PROSITE" id="PS00216">
    <property type="entry name" value="SUGAR_TRANSPORT_1"/>
    <property type="match status" value="1"/>
</dbReference>
<feature type="transmembrane region" description="Helical" evidence="7">
    <location>
        <begin position="391"/>
        <end position="417"/>
    </location>
</feature>
<dbReference type="InterPro" id="IPR011701">
    <property type="entry name" value="MFS"/>
</dbReference>
<comment type="subcellular location">
    <subcellularLocation>
        <location evidence="1">Cell membrane</location>
        <topology evidence="1">Multi-pass membrane protein</topology>
    </subcellularLocation>
</comment>
<dbReference type="PANTHER" id="PTHR42718:SF46">
    <property type="entry name" value="BLR6921 PROTEIN"/>
    <property type="match status" value="1"/>
</dbReference>